<keyword evidence="3 5" id="KW-0808">Transferase</keyword>
<dbReference type="AlphaFoldDB" id="A0A1N7DPM1"/>
<dbReference type="STRING" id="1344003.SAMN05445060_0804"/>
<feature type="domain" description="Ketosynthase family 3 (KS3)" evidence="6">
    <location>
        <begin position="1"/>
        <end position="397"/>
    </location>
</feature>
<dbReference type="UniPathway" id="UPA00915"/>
<keyword evidence="4" id="KW-0276">Fatty acid metabolism</keyword>
<organism evidence="7 8">
    <name type="scientific">Williamsia sterculiae</name>
    <dbReference type="NCBI Taxonomy" id="1344003"/>
    <lineage>
        <taxon>Bacteria</taxon>
        <taxon>Bacillati</taxon>
        <taxon>Actinomycetota</taxon>
        <taxon>Actinomycetes</taxon>
        <taxon>Mycobacteriales</taxon>
        <taxon>Nocardiaceae</taxon>
        <taxon>Williamsia</taxon>
    </lineage>
</organism>
<proteinExistence type="inferred from homology"/>
<keyword evidence="4" id="KW-0275">Fatty acid biosynthesis</keyword>
<evidence type="ECO:0000256" key="2">
    <source>
        <dbReference type="ARBA" id="ARBA00008467"/>
    </source>
</evidence>
<comment type="similarity">
    <text evidence="2 5">Belongs to the thiolase-like superfamily. Beta-ketoacyl-ACP synthases family.</text>
</comment>
<dbReference type="InterPro" id="IPR020841">
    <property type="entry name" value="PKS_Beta-ketoAc_synthase_dom"/>
</dbReference>
<reference evidence="7 8" key="1">
    <citation type="submission" date="2017-01" db="EMBL/GenBank/DDBJ databases">
        <authorList>
            <person name="Mah S.A."/>
            <person name="Swanson W.J."/>
            <person name="Moy G.W."/>
            <person name="Vacquier V.D."/>
        </authorList>
    </citation>
    <scope>NUCLEOTIDE SEQUENCE [LARGE SCALE GENOMIC DNA]</scope>
    <source>
        <strain evidence="7 8">CPCC 203464</strain>
    </source>
</reference>
<comment type="pathway">
    <text evidence="1">Lipid metabolism; mycolic acid biosynthesis.</text>
</comment>
<accession>A0A1N7DPM1</accession>
<dbReference type="Gene3D" id="3.40.47.10">
    <property type="match status" value="1"/>
</dbReference>
<dbReference type="InterPro" id="IPR000794">
    <property type="entry name" value="Beta-ketoacyl_synthase"/>
</dbReference>
<evidence type="ECO:0000256" key="4">
    <source>
        <dbReference type="ARBA" id="ARBA00023160"/>
    </source>
</evidence>
<dbReference type="SUPFAM" id="SSF53901">
    <property type="entry name" value="Thiolase-like"/>
    <property type="match status" value="2"/>
</dbReference>
<keyword evidence="4" id="KW-0444">Lipid biosynthesis</keyword>
<dbReference type="InterPro" id="IPR016039">
    <property type="entry name" value="Thiolase-like"/>
</dbReference>
<dbReference type="GO" id="GO:0004315">
    <property type="term" value="F:3-oxoacyl-[acyl-carrier-protein] synthase activity"/>
    <property type="evidence" value="ECO:0007669"/>
    <property type="project" value="TreeGrafter"/>
</dbReference>
<evidence type="ECO:0000256" key="3">
    <source>
        <dbReference type="ARBA" id="ARBA00022679"/>
    </source>
</evidence>
<evidence type="ECO:0000256" key="1">
    <source>
        <dbReference type="ARBA" id="ARBA00004796"/>
    </source>
</evidence>
<keyword evidence="8" id="KW-1185">Reference proteome</keyword>
<gene>
    <name evidence="7" type="ORF">SAMN05445060_0804</name>
</gene>
<dbReference type="SMART" id="SM00825">
    <property type="entry name" value="PKS_KS"/>
    <property type="match status" value="1"/>
</dbReference>
<dbReference type="CDD" id="cd00834">
    <property type="entry name" value="KAS_I_II"/>
    <property type="match status" value="1"/>
</dbReference>
<dbReference type="EMBL" id="FTNT01000002">
    <property type="protein sequence ID" value="SIR77688.1"/>
    <property type="molecule type" value="Genomic_DNA"/>
</dbReference>
<dbReference type="Pfam" id="PF00109">
    <property type="entry name" value="ketoacyl-synt"/>
    <property type="match status" value="1"/>
</dbReference>
<dbReference type="PANTHER" id="PTHR11712:SF336">
    <property type="entry name" value="3-OXOACYL-[ACYL-CARRIER-PROTEIN] SYNTHASE, MITOCHONDRIAL"/>
    <property type="match status" value="1"/>
</dbReference>
<evidence type="ECO:0000313" key="7">
    <source>
        <dbReference type="EMBL" id="SIR77688.1"/>
    </source>
</evidence>
<dbReference type="Proteomes" id="UP000186218">
    <property type="component" value="Unassembled WGS sequence"/>
</dbReference>
<dbReference type="Pfam" id="PF02801">
    <property type="entry name" value="Ketoacyl-synt_C"/>
    <property type="match status" value="1"/>
</dbReference>
<evidence type="ECO:0000313" key="8">
    <source>
        <dbReference type="Proteomes" id="UP000186218"/>
    </source>
</evidence>
<dbReference type="InterPro" id="IPR014030">
    <property type="entry name" value="Ketoacyl_synth_N"/>
</dbReference>
<dbReference type="PROSITE" id="PS52004">
    <property type="entry name" value="KS3_2"/>
    <property type="match status" value="1"/>
</dbReference>
<dbReference type="PANTHER" id="PTHR11712">
    <property type="entry name" value="POLYKETIDE SYNTHASE-RELATED"/>
    <property type="match status" value="1"/>
</dbReference>
<keyword evidence="4" id="KW-0443">Lipid metabolism</keyword>
<sequence>MMNTPVSITGVGAVSAFGCGVGTLVDAWTAGQSALSETGGSYDDFDPAAVISRSQIRRTDRYAQMALVACDEATAQAGWKQGLPYAGDRIGCVVATTASGADTVATELSMLNDKGEKAVAALRVMLSAPDSTAVLISMSLGLQGECYGMSGACAGGAMAIGQGVRMIRSGHADAVVVGGADAGSARLVRAMYRNLGAMSPTGRCRPFDVDRDGFLPGEGAAIMVLENAELARARQAPVLGSVLGYGSASDATHLTMPDQSGQERTVSSALADAGLEPEDIAYINAHGTGTRHNDVIETAALAAVLGKSGDDIPMSSVKSAIGHLQGAAGAIEAIATLEVLRRGVVAPTVGLRTPDPELSLHCLPSVATPLDPGCTSFAGLSNSFGLGGHNATLLLQAA</sequence>
<evidence type="ECO:0000259" key="6">
    <source>
        <dbReference type="PROSITE" id="PS52004"/>
    </source>
</evidence>
<protein>
    <submittedName>
        <fullName evidence="7">3-oxoacyl-[acyl-carrier-protein] synthase II</fullName>
    </submittedName>
</protein>
<evidence type="ECO:0000256" key="5">
    <source>
        <dbReference type="RuleBase" id="RU003694"/>
    </source>
</evidence>
<dbReference type="GO" id="GO:0006633">
    <property type="term" value="P:fatty acid biosynthetic process"/>
    <property type="evidence" value="ECO:0007669"/>
    <property type="project" value="UniProtKB-KW"/>
</dbReference>
<name>A0A1N7DPM1_9NOCA</name>
<dbReference type="InterPro" id="IPR014031">
    <property type="entry name" value="Ketoacyl_synth_C"/>
</dbReference>